<dbReference type="PANTHER" id="PTHR13630">
    <property type="entry name" value="GAMMA-SECRETASE-ACTIVATING PROTEIN"/>
    <property type="match status" value="1"/>
</dbReference>
<evidence type="ECO:0000313" key="4">
    <source>
        <dbReference type="Proteomes" id="UP000198287"/>
    </source>
</evidence>
<dbReference type="Proteomes" id="UP000198287">
    <property type="component" value="Unassembled WGS sequence"/>
</dbReference>
<keyword evidence="4" id="KW-1185">Reference proteome</keyword>
<proteinExistence type="predicted"/>
<dbReference type="PANTHER" id="PTHR13630:SF1">
    <property type="entry name" value="GAMMA-SECRETASE-ACTIVATING PROTEIN"/>
    <property type="match status" value="1"/>
</dbReference>
<feature type="compositionally biased region" description="Polar residues" evidence="1">
    <location>
        <begin position="15"/>
        <end position="24"/>
    </location>
</feature>
<dbReference type="InterPro" id="IPR028010">
    <property type="entry name" value="GSAP_C_dom"/>
</dbReference>
<feature type="compositionally biased region" description="Basic and acidic residues" evidence="1">
    <location>
        <begin position="1"/>
        <end position="12"/>
    </location>
</feature>
<feature type="region of interest" description="Disordered" evidence="1">
    <location>
        <begin position="1"/>
        <end position="26"/>
    </location>
</feature>
<sequence>MVRIIGHTDRGLLHTNPSSSSNSRGGIHFTLTEFQDKRNAVRVERQFNFGPCPRAEEDAAQEVKAEVSHVSLQPLNAQNFRDDQSSKQKSSPIRDDPLFLIALVSRIKAGSHHADTYSASLYLVRASEGNVSSGVEVDEVLARVGVVEGRDSEVRVHFLPQCVKARQGGEEVEVDTTEEEEQEATNFSCTSRLLVLSLEESIILYDVESSISTGKSAQLQVVGSEMVAKRFWWAQWLPLQEAVAFAHFRKPRQSSFDDEEVSAQAPKCFLSVVQFHKDFPRESVRMRKAVEWELSYFVASANLPAQLDNSATGHSRSGEGVTSPSPSLKLAYDPTVLTSSSVQLKLLAHLSGAAYLFRLCPTSTPKYSVSMLHHNKTLDVDVSVETIQGGDEPCDTQLHLDVGLYSKDQYLVVVGWPYFVHFLDVGSSHEPSHHLDFSWDMLGLRTTNPSPPFLCLFNVLNADNGKSAAAQCDEKTDLSPKFSTTTNLVFQDLAHTPVELTSSLLLPLMEKRKTDTQFKLAVLHHFLVHVGDINVAKRIIYDEGKMLGNLGLKQIYQEFLIGHAHLQAKKQILPNMDSFLYLIPYSADPESNSSITTPSLRITTQGSKDVSIMLLSPSQRVFPHNVTDCWTCLWQLNRNYSRSKRFNHKDISEKLILSLQCYKPEALSRASTPGPMSPSSPMICTSLGDIVGMFGRRATELQLPFVEQESCTANKQEYIFSINLREISMHLLKERKEWPLHGHTVAGKYVCALGDTARLLCHLLCLTAHLQPTKNRDKGFKLIDALEWDVRLKLFMLMEHYTLALSTLACPLPQGFTPFFAYLGYRVFKFDQFLWHVRAGTFDLQIDLVKTIMTGSFKPLKLICMYAYLHTYTGCIMLGAIASLDIKEDKEENVTRKLQLLSLLPKTRASRILNAWPHKMSVSLRARQHASDLLSGSVSQNRKRMMTLAGDKKKKGDVSVTKEKLNPLDTFFQLLTAKANSSEIDLGLLTEATLVSMEGSDHHQSVSAE</sequence>
<dbReference type="AlphaFoldDB" id="A0A226DDF9"/>
<dbReference type="EMBL" id="LNIX01000021">
    <property type="protein sequence ID" value="OXA43625.1"/>
    <property type="molecule type" value="Genomic_DNA"/>
</dbReference>
<dbReference type="STRING" id="158441.A0A226DDF9"/>
<evidence type="ECO:0000313" key="3">
    <source>
        <dbReference type="EMBL" id="OXA43625.1"/>
    </source>
</evidence>
<accession>A0A226DDF9</accession>
<reference evidence="3 4" key="1">
    <citation type="submission" date="2015-12" db="EMBL/GenBank/DDBJ databases">
        <title>The genome of Folsomia candida.</title>
        <authorList>
            <person name="Faddeeva A."/>
            <person name="Derks M.F."/>
            <person name="Anvar Y."/>
            <person name="Smit S."/>
            <person name="Van Straalen N."/>
            <person name="Roelofs D."/>
        </authorList>
    </citation>
    <scope>NUCLEOTIDE SEQUENCE [LARGE SCALE GENOMIC DNA]</scope>
    <source>
        <strain evidence="3 4">VU population</strain>
        <tissue evidence="3">Whole body</tissue>
    </source>
</reference>
<dbReference type="InterPro" id="IPR026172">
    <property type="entry name" value="GSAP_fam"/>
</dbReference>
<gene>
    <name evidence="3" type="ORF">Fcan01_21445</name>
</gene>
<dbReference type="Pfam" id="PF14959">
    <property type="entry name" value="GSAP-16"/>
    <property type="match status" value="1"/>
</dbReference>
<name>A0A226DDF9_FOLCA</name>
<dbReference type="GO" id="GO:1902004">
    <property type="term" value="P:positive regulation of amyloid-beta formation"/>
    <property type="evidence" value="ECO:0007669"/>
    <property type="project" value="TreeGrafter"/>
</dbReference>
<evidence type="ECO:0000256" key="1">
    <source>
        <dbReference type="SAM" id="MobiDB-lite"/>
    </source>
</evidence>
<dbReference type="GO" id="GO:0005802">
    <property type="term" value="C:trans-Golgi network"/>
    <property type="evidence" value="ECO:0007669"/>
    <property type="project" value="TreeGrafter"/>
</dbReference>
<feature type="domain" description="Gamma-secretase-activating protein C-terminal" evidence="2">
    <location>
        <begin position="756"/>
        <end position="854"/>
    </location>
</feature>
<dbReference type="OrthoDB" id="9997853at2759"/>
<evidence type="ECO:0000259" key="2">
    <source>
        <dbReference type="Pfam" id="PF14959"/>
    </source>
</evidence>
<protein>
    <submittedName>
        <fullName evidence="3">Protein pigeon</fullName>
    </submittedName>
</protein>
<organism evidence="3 4">
    <name type="scientific">Folsomia candida</name>
    <name type="common">Springtail</name>
    <dbReference type="NCBI Taxonomy" id="158441"/>
    <lineage>
        <taxon>Eukaryota</taxon>
        <taxon>Metazoa</taxon>
        <taxon>Ecdysozoa</taxon>
        <taxon>Arthropoda</taxon>
        <taxon>Hexapoda</taxon>
        <taxon>Collembola</taxon>
        <taxon>Entomobryomorpha</taxon>
        <taxon>Isotomoidea</taxon>
        <taxon>Isotomidae</taxon>
        <taxon>Proisotominae</taxon>
        <taxon>Folsomia</taxon>
    </lineage>
</organism>
<comment type="caution">
    <text evidence="3">The sequence shown here is derived from an EMBL/GenBank/DDBJ whole genome shotgun (WGS) entry which is preliminary data.</text>
</comment>